<dbReference type="Proteomes" id="UP001457282">
    <property type="component" value="Unassembled WGS sequence"/>
</dbReference>
<name>A0AAW1X9B0_RUBAR</name>
<dbReference type="AlphaFoldDB" id="A0AAW1X9B0"/>
<keyword evidence="2" id="KW-1185">Reference proteome</keyword>
<gene>
    <name evidence="1" type="ORF">M0R45_020138</name>
</gene>
<evidence type="ECO:0000313" key="1">
    <source>
        <dbReference type="EMBL" id="KAK9932919.1"/>
    </source>
</evidence>
<proteinExistence type="predicted"/>
<sequence>MGKFLNSNDAGVGDYELVAGLVVIEHGLNWMPRKEGRSELVSSRRRLFGAEEMVAWQIVVAARWERDGGGEHGLVMK</sequence>
<reference evidence="1 2" key="1">
    <citation type="journal article" date="2023" name="G3 (Bethesda)">
        <title>A chromosome-length genome assembly and annotation of blackberry (Rubus argutus, cv. 'Hillquist').</title>
        <authorList>
            <person name="Bruna T."/>
            <person name="Aryal R."/>
            <person name="Dudchenko O."/>
            <person name="Sargent D.J."/>
            <person name="Mead D."/>
            <person name="Buti M."/>
            <person name="Cavallini A."/>
            <person name="Hytonen T."/>
            <person name="Andres J."/>
            <person name="Pham M."/>
            <person name="Weisz D."/>
            <person name="Mascagni F."/>
            <person name="Usai G."/>
            <person name="Natali L."/>
            <person name="Bassil N."/>
            <person name="Fernandez G.E."/>
            <person name="Lomsadze A."/>
            <person name="Armour M."/>
            <person name="Olukolu B."/>
            <person name="Poorten T."/>
            <person name="Britton C."/>
            <person name="Davik J."/>
            <person name="Ashrafi H."/>
            <person name="Aiden E.L."/>
            <person name="Borodovsky M."/>
            <person name="Worthington M."/>
        </authorList>
    </citation>
    <scope>NUCLEOTIDE SEQUENCE [LARGE SCALE GENOMIC DNA]</scope>
    <source>
        <strain evidence="1">PI 553951</strain>
    </source>
</reference>
<protein>
    <submittedName>
        <fullName evidence="1">Uncharacterized protein</fullName>
    </submittedName>
</protein>
<evidence type="ECO:0000313" key="2">
    <source>
        <dbReference type="Proteomes" id="UP001457282"/>
    </source>
</evidence>
<comment type="caution">
    <text evidence="1">The sequence shown here is derived from an EMBL/GenBank/DDBJ whole genome shotgun (WGS) entry which is preliminary data.</text>
</comment>
<accession>A0AAW1X9B0</accession>
<organism evidence="1 2">
    <name type="scientific">Rubus argutus</name>
    <name type="common">Southern blackberry</name>
    <dbReference type="NCBI Taxonomy" id="59490"/>
    <lineage>
        <taxon>Eukaryota</taxon>
        <taxon>Viridiplantae</taxon>
        <taxon>Streptophyta</taxon>
        <taxon>Embryophyta</taxon>
        <taxon>Tracheophyta</taxon>
        <taxon>Spermatophyta</taxon>
        <taxon>Magnoliopsida</taxon>
        <taxon>eudicotyledons</taxon>
        <taxon>Gunneridae</taxon>
        <taxon>Pentapetalae</taxon>
        <taxon>rosids</taxon>
        <taxon>fabids</taxon>
        <taxon>Rosales</taxon>
        <taxon>Rosaceae</taxon>
        <taxon>Rosoideae</taxon>
        <taxon>Rosoideae incertae sedis</taxon>
        <taxon>Rubus</taxon>
    </lineage>
</organism>
<dbReference type="EMBL" id="JBEDUW010000004">
    <property type="protein sequence ID" value="KAK9932919.1"/>
    <property type="molecule type" value="Genomic_DNA"/>
</dbReference>